<keyword evidence="3" id="KW-1185">Reference proteome</keyword>
<reference evidence="2" key="1">
    <citation type="journal article" date="2019" name="Environ. Microbiol.">
        <title>Fungal ecological strategies reflected in gene transcription - a case study of two litter decomposers.</title>
        <authorList>
            <person name="Barbi F."/>
            <person name="Kohler A."/>
            <person name="Barry K."/>
            <person name="Baskaran P."/>
            <person name="Daum C."/>
            <person name="Fauchery L."/>
            <person name="Ihrmark K."/>
            <person name="Kuo A."/>
            <person name="LaButti K."/>
            <person name="Lipzen A."/>
            <person name="Morin E."/>
            <person name="Grigoriev I.V."/>
            <person name="Henrissat B."/>
            <person name="Lindahl B."/>
            <person name="Martin F."/>
        </authorList>
    </citation>
    <scope>NUCLEOTIDE SEQUENCE</scope>
    <source>
        <strain evidence="2">JB14</strain>
    </source>
</reference>
<sequence length="549" mass="62072">MYLWLIVFLLAFSSKGSTAVNQHPLPTVFESVSDDWDLNKPFTANTTVNFVFATASSLLQAAPNLRYRNGHTIVPGIVRPGTLLYHGREDSIIPTTEWVAFDPEISYGLCRVFGSLEGSCWHLTFAAARPLRVLYFDGASVTQLGGGEMDSQDIITWGEIRPDLVIEEGLRIQKLCEWGKPLGLDGFVRMGTISEMMLCNFSSVNLVSSQHLKSAPSKIFQSSPPPPTAPIKPEPINSESFILLRALDRFSQYPGVMHVQLDLSHLVSFYDEKLAPSLVAVRSDKPRLEHCLLGITEEDLMRVRKYLEEQVLETPWPSLESGGNHLDWPTHLHSIVELYGETLEDIWNLVNSTASLAARPATQRVKDVFQLVESLVQRFVLYNVSPPSGFDKNETDVTWASSIFRECTVSHYLVISTLSLTTSEQLLRDAVEGTTREICRVLTKMWAYGVHDGLSEIFHDRVAEHPHEDLKKADALLYTWKVELGNLMKWLDWGVWLRCRPACKEQEQCYIPAWPFAVGNVSGMVWREDNPQPRCLKKLEPFTYADDEQ</sequence>
<keyword evidence="1" id="KW-0732">Signal</keyword>
<proteinExistence type="predicted"/>
<dbReference type="OrthoDB" id="10261782at2759"/>
<accession>A0A6A4I043</accession>
<organism evidence="2 3">
    <name type="scientific">Gymnopus androsaceus JB14</name>
    <dbReference type="NCBI Taxonomy" id="1447944"/>
    <lineage>
        <taxon>Eukaryota</taxon>
        <taxon>Fungi</taxon>
        <taxon>Dikarya</taxon>
        <taxon>Basidiomycota</taxon>
        <taxon>Agaricomycotina</taxon>
        <taxon>Agaricomycetes</taxon>
        <taxon>Agaricomycetidae</taxon>
        <taxon>Agaricales</taxon>
        <taxon>Marasmiineae</taxon>
        <taxon>Omphalotaceae</taxon>
        <taxon>Gymnopus</taxon>
    </lineage>
</organism>
<feature type="chain" id="PRO_5025449014" evidence="1">
    <location>
        <begin position="20"/>
        <end position="549"/>
    </location>
</feature>
<evidence type="ECO:0000313" key="3">
    <source>
        <dbReference type="Proteomes" id="UP000799118"/>
    </source>
</evidence>
<name>A0A6A4I043_9AGAR</name>
<dbReference type="PANTHER" id="PTHR35204:SF1">
    <property type="entry name" value="ENTEROTOXIN"/>
    <property type="match status" value="1"/>
</dbReference>
<dbReference type="InterPro" id="IPR038921">
    <property type="entry name" value="YOR389W-like"/>
</dbReference>
<gene>
    <name evidence="2" type="ORF">BT96DRAFT_1017058</name>
</gene>
<protein>
    <submittedName>
        <fullName evidence="2">Uncharacterized protein</fullName>
    </submittedName>
</protein>
<dbReference type="AlphaFoldDB" id="A0A6A4I043"/>
<dbReference type="EMBL" id="ML769426">
    <property type="protein sequence ID" value="KAE9403350.1"/>
    <property type="molecule type" value="Genomic_DNA"/>
</dbReference>
<evidence type="ECO:0000256" key="1">
    <source>
        <dbReference type="SAM" id="SignalP"/>
    </source>
</evidence>
<evidence type="ECO:0000313" key="2">
    <source>
        <dbReference type="EMBL" id="KAE9403350.1"/>
    </source>
</evidence>
<dbReference type="PANTHER" id="PTHR35204">
    <property type="entry name" value="YALI0A21131P"/>
    <property type="match status" value="1"/>
</dbReference>
<feature type="signal peptide" evidence="1">
    <location>
        <begin position="1"/>
        <end position="19"/>
    </location>
</feature>
<dbReference type="Proteomes" id="UP000799118">
    <property type="component" value="Unassembled WGS sequence"/>
</dbReference>